<name>A0A843TEU2_COLES</name>
<reference evidence="1" key="1">
    <citation type="submission" date="2017-07" db="EMBL/GenBank/DDBJ databases">
        <title>Taro Niue Genome Assembly and Annotation.</title>
        <authorList>
            <person name="Atibalentja N."/>
            <person name="Keating K."/>
            <person name="Fields C.J."/>
        </authorList>
    </citation>
    <scope>NUCLEOTIDE SEQUENCE</scope>
    <source>
        <strain evidence="1">Niue_2</strain>
        <tissue evidence="1">Leaf</tissue>
    </source>
</reference>
<evidence type="ECO:0000313" key="1">
    <source>
        <dbReference type="EMBL" id="MQL70358.1"/>
    </source>
</evidence>
<accession>A0A843TEU2</accession>
<sequence length="142" mass="14803">MNGEGEDMQFEGVHKHLGKGGQCCKGATARAVQGNPTAGVAGAVGASRPMNDCIGLVLSLGDVGCVDAIGFKTYEQLHWPGYIFRSIVLTPSASRPMNNSVSLVMPAVLKPSASRPTNNSIGLVSSSDDADCVDAINFKTYE</sequence>
<keyword evidence="2" id="KW-1185">Reference proteome</keyword>
<organism evidence="1 2">
    <name type="scientific">Colocasia esculenta</name>
    <name type="common">Wild taro</name>
    <name type="synonym">Arum esculentum</name>
    <dbReference type="NCBI Taxonomy" id="4460"/>
    <lineage>
        <taxon>Eukaryota</taxon>
        <taxon>Viridiplantae</taxon>
        <taxon>Streptophyta</taxon>
        <taxon>Embryophyta</taxon>
        <taxon>Tracheophyta</taxon>
        <taxon>Spermatophyta</taxon>
        <taxon>Magnoliopsida</taxon>
        <taxon>Liliopsida</taxon>
        <taxon>Araceae</taxon>
        <taxon>Aroideae</taxon>
        <taxon>Colocasieae</taxon>
        <taxon>Colocasia</taxon>
    </lineage>
</organism>
<dbReference type="Proteomes" id="UP000652761">
    <property type="component" value="Unassembled WGS sequence"/>
</dbReference>
<gene>
    <name evidence="1" type="ORF">Taro_002680</name>
</gene>
<proteinExistence type="predicted"/>
<dbReference type="AlphaFoldDB" id="A0A843TEU2"/>
<comment type="caution">
    <text evidence="1">The sequence shown here is derived from an EMBL/GenBank/DDBJ whole genome shotgun (WGS) entry which is preliminary data.</text>
</comment>
<protein>
    <submittedName>
        <fullName evidence="1">Uncharacterized protein</fullName>
    </submittedName>
</protein>
<dbReference type="EMBL" id="NMUH01000065">
    <property type="protein sequence ID" value="MQL70358.1"/>
    <property type="molecule type" value="Genomic_DNA"/>
</dbReference>
<evidence type="ECO:0000313" key="2">
    <source>
        <dbReference type="Proteomes" id="UP000652761"/>
    </source>
</evidence>